<dbReference type="EMBL" id="LR214970">
    <property type="protein sequence ID" value="VEU60422.1"/>
    <property type="molecule type" value="Genomic_DNA"/>
</dbReference>
<dbReference type="InterPro" id="IPR050900">
    <property type="entry name" value="Transposase_IS3/IS150/IS904"/>
</dbReference>
<dbReference type="InterPro" id="IPR036397">
    <property type="entry name" value="RNaseH_sf"/>
</dbReference>
<gene>
    <name evidence="2" type="ORF">NCTC10122_00009</name>
</gene>
<dbReference type="AlphaFoldDB" id="A0A449A833"/>
<dbReference type="Gene3D" id="3.30.420.10">
    <property type="entry name" value="Ribonuclease H-like superfamily/Ribonuclease H"/>
    <property type="match status" value="1"/>
</dbReference>
<dbReference type="PANTHER" id="PTHR46889">
    <property type="entry name" value="TRANSPOSASE INSF FOR INSERTION SEQUENCE IS3B-RELATED"/>
    <property type="match status" value="1"/>
</dbReference>
<evidence type="ECO:0000259" key="1">
    <source>
        <dbReference type="PROSITE" id="PS50994"/>
    </source>
</evidence>
<proteinExistence type="predicted"/>
<dbReference type="PROSITE" id="PS50994">
    <property type="entry name" value="INTEGRASE"/>
    <property type="match status" value="1"/>
</dbReference>
<dbReference type="InterPro" id="IPR012337">
    <property type="entry name" value="RNaseH-like_sf"/>
</dbReference>
<feature type="domain" description="Integrase catalytic" evidence="1">
    <location>
        <begin position="1"/>
        <end position="112"/>
    </location>
</feature>
<protein>
    <submittedName>
        <fullName evidence="2">Integrase-recombinase protein</fullName>
    </submittedName>
</protein>
<dbReference type="PANTHER" id="PTHR46889:SF4">
    <property type="entry name" value="TRANSPOSASE INSO FOR INSERTION SEQUENCE ELEMENT IS911B-RELATED"/>
    <property type="match status" value="1"/>
</dbReference>
<accession>A0A449A833</accession>
<dbReference type="Pfam" id="PF13333">
    <property type="entry name" value="rve_2"/>
    <property type="match status" value="1"/>
</dbReference>
<organism evidence="2 3">
    <name type="scientific">Mycoplasmopsis bovigenitalium</name>
    <dbReference type="NCBI Taxonomy" id="2112"/>
    <lineage>
        <taxon>Bacteria</taxon>
        <taxon>Bacillati</taxon>
        <taxon>Mycoplasmatota</taxon>
        <taxon>Mycoplasmoidales</taxon>
        <taxon>Metamycoplasmataceae</taxon>
        <taxon>Mycoplasmopsis</taxon>
    </lineage>
</organism>
<dbReference type="Proteomes" id="UP000290942">
    <property type="component" value="Chromosome"/>
</dbReference>
<dbReference type="InterPro" id="IPR001584">
    <property type="entry name" value="Integrase_cat-core"/>
</dbReference>
<dbReference type="SUPFAM" id="SSF53098">
    <property type="entry name" value="Ribonuclease H-like"/>
    <property type="match status" value="1"/>
</dbReference>
<dbReference type="GO" id="GO:0003676">
    <property type="term" value="F:nucleic acid binding"/>
    <property type="evidence" value="ECO:0007669"/>
    <property type="project" value="InterPro"/>
</dbReference>
<sequence>MDNINTFKSIDKDFVIHSDRGFQYTSKIYIDKINKMGGTVSLSCVGNSLDNGEAEYWFLIIKTECLNELDFSKITLEDLKKIIADYIFWYNNYRIQSNLNWKTPQQYAMMLK</sequence>
<name>A0A449A833_9BACT</name>
<dbReference type="GO" id="GO:0015074">
    <property type="term" value="P:DNA integration"/>
    <property type="evidence" value="ECO:0007669"/>
    <property type="project" value="InterPro"/>
</dbReference>
<evidence type="ECO:0000313" key="3">
    <source>
        <dbReference type="Proteomes" id="UP000290942"/>
    </source>
</evidence>
<reference evidence="2 3" key="1">
    <citation type="submission" date="2019-01" db="EMBL/GenBank/DDBJ databases">
        <authorList>
            <consortium name="Pathogen Informatics"/>
        </authorList>
    </citation>
    <scope>NUCLEOTIDE SEQUENCE [LARGE SCALE GENOMIC DNA]</scope>
    <source>
        <strain evidence="2 3">NCTC10122</strain>
    </source>
</reference>
<evidence type="ECO:0000313" key="2">
    <source>
        <dbReference type="EMBL" id="VEU60422.1"/>
    </source>
</evidence>